<feature type="transmembrane region" description="Helical" evidence="6">
    <location>
        <begin position="17"/>
        <end position="37"/>
    </location>
</feature>
<organism evidence="8 9">
    <name type="scientific">Shewanella japonica</name>
    <dbReference type="NCBI Taxonomy" id="93973"/>
    <lineage>
        <taxon>Bacteria</taxon>
        <taxon>Pseudomonadati</taxon>
        <taxon>Pseudomonadota</taxon>
        <taxon>Gammaproteobacteria</taxon>
        <taxon>Alteromonadales</taxon>
        <taxon>Shewanellaceae</taxon>
        <taxon>Shewanella</taxon>
    </lineage>
</organism>
<protein>
    <submittedName>
        <fullName evidence="8">ABC transporter</fullName>
    </submittedName>
</protein>
<keyword evidence="9" id="KW-1185">Reference proteome</keyword>
<evidence type="ECO:0000313" key="9">
    <source>
        <dbReference type="Proteomes" id="UP000191820"/>
    </source>
</evidence>
<reference evidence="8 9" key="1">
    <citation type="submission" date="2017-03" db="EMBL/GenBank/DDBJ databases">
        <title>Genome sequencing of Shewanella japonica KCTC 22435.</title>
        <authorList>
            <person name="Kim K.M."/>
        </authorList>
    </citation>
    <scope>NUCLEOTIDE SEQUENCE [LARGE SCALE GENOMIC DNA]</scope>
    <source>
        <strain evidence="8 9">KCTC 22435</strain>
    </source>
</reference>
<dbReference type="InterPro" id="IPR051449">
    <property type="entry name" value="ABC-2_transporter_component"/>
</dbReference>
<comment type="subcellular location">
    <subcellularLocation>
        <location evidence="1">Cell membrane</location>
        <topology evidence="1">Multi-pass membrane protein</topology>
    </subcellularLocation>
</comment>
<dbReference type="Gene3D" id="3.40.1710.10">
    <property type="entry name" value="abc type-2 transporter like domain"/>
    <property type="match status" value="1"/>
</dbReference>
<evidence type="ECO:0000256" key="2">
    <source>
        <dbReference type="ARBA" id="ARBA00022475"/>
    </source>
</evidence>
<keyword evidence="3 6" id="KW-0812">Transmembrane</keyword>
<evidence type="ECO:0000256" key="4">
    <source>
        <dbReference type="ARBA" id="ARBA00022989"/>
    </source>
</evidence>
<evidence type="ECO:0000313" key="8">
    <source>
        <dbReference type="EMBL" id="ARD20804.1"/>
    </source>
</evidence>
<feature type="transmembrane region" description="Helical" evidence="6">
    <location>
        <begin position="354"/>
        <end position="372"/>
    </location>
</feature>
<evidence type="ECO:0000256" key="3">
    <source>
        <dbReference type="ARBA" id="ARBA00022692"/>
    </source>
</evidence>
<accession>A0ABM6JFK1</accession>
<dbReference type="Pfam" id="PF12698">
    <property type="entry name" value="ABC2_membrane_3"/>
    <property type="match status" value="1"/>
</dbReference>
<dbReference type="InterPro" id="IPR013525">
    <property type="entry name" value="ABC2_TM"/>
</dbReference>
<dbReference type="PANTHER" id="PTHR30294:SF47">
    <property type="entry name" value="INNER MEMBRANE TRANSPORT PERMEASE YHHJ"/>
    <property type="match status" value="1"/>
</dbReference>
<sequence>MRVLLKQELKRLWCSPWQLALVTYIPLISILCLWWLFSAGLPRQLPVAVVDQDNSQLTRTLTRNLAANAVIKPITYTQFADAKAAMTQAEVYAVVVFPHEFKRKLLTGSSPTVDIRYNSQFLLVGKLLSSQLQLSVGAGLMEVAGMKQLLNGANRATVAVNLSPVTSQTTALFNRNNNYVGFLVPPVLIALLQLLAMMVFVNSLNDSLIRQGEQYLLPAKFWWHVGAKVLFYTPVMLVHGGFILAWLYGVLRLPIAGNLLLLIAAQAMMFLALWTLVILVFLLMREPARSVSFCTALFAPAFAFMGITFPVNDMPELAQWWRLIMPSSHYIDSHVSIISYGAGALQVLQQSISYGYFIIVLALAWGLHRVIWNKQIALTTRSQGEAVGVKS</sequence>
<keyword evidence="5 6" id="KW-0472">Membrane</keyword>
<dbReference type="Proteomes" id="UP000191820">
    <property type="component" value="Chromosome"/>
</dbReference>
<evidence type="ECO:0000256" key="6">
    <source>
        <dbReference type="SAM" id="Phobius"/>
    </source>
</evidence>
<gene>
    <name evidence="8" type="ORF">SJ2017_0464</name>
</gene>
<keyword evidence="2" id="KW-1003">Cell membrane</keyword>
<feature type="transmembrane region" description="Helical" evidence="6">
    <location>
        <begin position="259"/>
        <end position="284"/>
    </location>
</feature>
<feature type="transmembrane region" description="Helical" evidence="6">
    <location>
        <begin position="179"/>
        <end position="201"/>
    </location>
</feature>
<name>A0ABM6JFK1_9GAMM</name>
<evidence type="ECO:0000259" key="7">
    <source>
        <dbReference type="Pfam" id="PF12698"/>
    </source>
</evidence>
<feature type="transmembrane region" description="Helical" evidence="6">
    <location>
        <begin position="221"/>
        <end position="247"/>
    </location>
</feature>
<keyword evidence="4 6" id="KW-1133">Transmembrane helix</keyword>
<dbReference type="EMBL" id="CP020472">
    <property type="protein sequence ID" value="ARD20804.1"/>
    <property type="molecule type" value="Genomic_DNA"/>
</dbReference>
<dbReference type="RefSeq" id="WP_080914746.1">
    <property type="nucleotide sequence ID" value="NZ_CP020472.1"/>
</dbReference>
<proteinExistence type="predicted"/>
<dbReference type="PANTHER" id="PTHR30294">
    <property type="entry name" value="MEMBRANE COMPONENT OF ABC TRANSPORTER YHHJ-RELATED"/>
    <property type="match status" value="1"/>
</dbReference>
<evidence type="ECO:0000256" key="5">
    <source>
        <dbReference type="ARBA" id="ARBA00023136"/>
    </source>
</evidence>
<feature type="domain" description="ABC-2 type transporter transmembrane" evidence="7">
    <location>
        <begin position="17"/>
        <end position="363"/>
    </location>
</feature>
<evidence type="ECO:0000256" key="1">
    <source>
        <dbReference type="ARBA" id="ARBA00004651"/>
    </source>
</evidence>
<feature type="transmembrane region" description="Helical" evidence="6">
    <location>
        <begin position="290"/>
        <end position="309"/>
    </location>
</feature>